<protein>
    <submittedName>
        <fullName evidence="2">Putative transposon-derived protein F52C9.6</fullName>
    </submittedName>
</protein>
<dbReference type="InterPro" id="IPR000477">
    <property type="entry name" value="RT_dom"/>
</dbReference>
<organism evidence="2 3">
    <name type="scientific">Aphis craccivora</name>
    <name type="common">Cowpea aphid</name>
    <dbReference type="NCBI Taxonomy" id="307492"/>
    <lineage>
        <taxon>Eukaryota</taxon>
        <taxon>Metazoa</taxon>
        <taxon>Ecdysozoa</taxon>
        <taxon>Arthropoda</taxon>
        <taxon>Hexapoda</taxon>
        <taxon>Insecta</taxon>
        <taxon>Pterygota</taxon>
        <taxon>Neoptera</taxon>
        <taxon>Paraneoptera</taxon>
        <taxon>Hemiptera</taxon>
        <taxon>Sternorrhyncha</taxon>
        <taxon>Aphidomorpha</taxon>
        <taxon>Aphidoidea</taxon>
        <taxon>Aphididae</taxon>
        <taxon>Aphidini</taxon>
        <taxon>Aphis</taxon>
        <taxon>Aphis</taxon>
    </lineage>
</organism>
<sequence>MNSIRYADDTLILADNITRLQTLMDHLAQHSYQFGLNVNVHKKNKWSLERTLLLVRTRINEKWDNTQEIKCQIDKGRTQFNKIRAFFKNHNLLIKTKMRYIRYYEFSVLLNDNLLYIDGRITNIDILKRMIKNTKLGKIFGKKLTIVWCIVQKNAIKNRQMTYRKK</sequence>
<comment type="caution">
    <text evidence="2">The sequence shown here is derived from an EMBL/GenBank/DDBJ whole genome shotgun (WGS) entry which is preliminary data.</text>
</comment>
<keyword evidence="3" id="KW-1185">Reference proteome</keyword>
<name>A0A6G0WL86_APHCR</name>
<dbReference type="PROSITE" id="PS50878">
    <property type="entry name" value="RT_POL"/>
    <property type="match status" value="1"/>
</dbReference>
<reference evidence="2 3" key="1">
    <citation type="submission" date="2019-08" db="EMBL/GenBank/DDBJ databases">
        <title>Whole genome of Aphis craccivora.</title>
        <authorList>
            <person name="Voronova N.V."/>
            <person name="Shulinski R.S."/>
            <person name="Bandarenka Y.V."/>
            <person name="Zhorov D.G."/>
            <person name="Warner D."/>
        </authorList>
    </citation>
    <scope>NUCLEOTIDE SEQUENCE [LARGE SCALE GENOMIC DNA]</scope>
    <source>
        <strain evidence="2">180601</strain>
        <tissue evidence="2">Whole Body</tissue>
    </source>
</reference>
<evidence type="ECO:0000259" key="1">
    <source>
        <dbReference type="PROSITE" id="PS50878"/>
    </source>
</evidence>
<dbReference type="OrthoDB" id="6631388at2759"/>
<proteinExistence type="predicted"/>
<dbReference type="EMBL" id="VUJU01008616">
    <property type="protein sequence ID" value="KAF0728073.1"/>
    <property type="molecule type" value="Genomic_DNA"/>
</dbReference>
<dbReference type="Proteomes" id="UP000478052">
    <property type="component" value="Unassembled WGS sequence"/>
</dbReference>
<accession>A0A6G0WL86</accession>
<feature type="domain" description="Reverse transcriptase" evidence="1">
    <location>
        <begin position="1"/>
        <end position="59"/>
    </location>
</feature>
<evidence type="ECO:0000313" key="3">
    <source>
        <dbReference type="Proteomes" id="UP000478052"/>
    </source>
</evidence>
<dbReference type="AlphaFoldDB" id="A0A6G0WL86"/>
<gene>
    <name evidence="2" type="ORF">FWK35_00031825</name>
</gene>
<evidence type="ECO:0000313" key="2">
    <source>
        <dbReference type="EMBL" id="KAF0728073.1"/>
    </source>
</evidence>